<gene>
    <name evidence="1" type="primary">T_153</name>
    <name evidence="1" type="ORF">FJT64_004825</name>
</gene>
<dbReference type="EMBL" id="VIIS01001473">
    <property type="protein sequence ID" value="KAF0297734.1"/>
    <property type="molecule type" value="Genomic_DNA"/>
</dbReference>
<accession>A0A6A4W1V4</accession>
<reference evidence="1 2" key="1">
    <citation type="submission" date="2019-07" db="EMBL/GenBank/DDBJ databases">
        <title>Draft genome assembly of a fouling barnacle, Amphibalanus amphitrite (Darwin, 1854): The first reference genome for Thecostraca.</title>
        <authorList>
            <person name="Kim W."/>
        </authorList>
    </citation>
    <scope>NUCLEOTIDE SEQUENCE [LARGE SCALE GENOMIC DNA]</scope>
    <source>
        <strain evidence="1">SNU_AA5</strain>
        <tissue evidence="1">Soma without cirri and trophi</tissue>
    </source>
</reference>
<keyword evidence="2" id="KW-1185">Reference proteome</keyword>
<name>A0A6A4W1V4_AMPAM</name>
<evidence type="ECO:0000313" key="2">
    <source>
        <dbReference type="Proteomes" id="UP000440578"/>
    </source>
</evidence>
<evidence type="ECO:0000313" key="1">
    <source>
        <dbReference type="EMBL" id="KAF0297734.1"/>
    </source>
</evidence>
<dbReference type="PANTHER" id="PTHR33327">
    <property type="entry name" value="ENDONUCLEASE"/>
    <property type="match status" value="1"/>
</dbReference>
<proteinExistence type="predicted"/>
<comment type="caution">
    <text evidence="1">The sequence shown here is derived from an EMBL/GenBank/DDBJ whole genome shotgun (WGS) entry which is preliminary data.</text>
</comment>
<protein>
    <submittedName>
        <fullName evidence="1">Transposable element P transposase</fullName>
    </submittedName>
</protein>
<dbReference type="PANTHER" id="PTHR33327:SF3">
    <property type="entry name" value="RNA-DIRECTED DNA POLYMERASE"/>
    <property type="match status" value="1"/>
</dbReference>
<organism evidence="1 2">
    <name type="scientific">Amphibalanus amphitrite</name>
    <name type="common">Striped barnacle</name>
    <name type="synonym">Balanus amphitrite</name>
    <dbReference type="NCBI Taxonomy" id="1232801"/>
    <lineage>
        <taxon>Eukaryota</taxon>
        <taxon>Metazoa</taxon>
        <taxon>Ecdysozoa</taxon>
        <taxon>Arthropoda</taxon>
        <taxon>Crustacea</taxon>
        <taxon>Multicrustacea</taxon>
        <taxon>Cirripedia</taxon>
        <taxon>Thoracica</taxon>
        <taxon>Thoracicalcarea</taxon>
        <taxon>Balanomorpha</taxon>
        <taxon>Balanoidea</taxon>
        <taxon>Balanidae</taxon>
        <taxon>Amphibalaninae</taxon>
        <taxon>Amphibalanus</taxon>
    </lineage>
</organism>
<dbReference type="AlphaFoldDB" id="A0A6A4W1V4"/>
<sequence>MTSHERLLVMSFDEGTIDPRVACDSTNDAVYGPNDKIQVVMVRSLCSHWKQPVFFDSNNDALAYVAGYVAAKCATVDSTLGKITSDASEVPRDERYAWIDTISRGGLTVPSAWWLEQVEQLEELFTTKHGGDIDRGPGVVRQLAEAAARKFPQLHPRVLRRIRNPDAPPVSDGTRRIMARRRAALRQGDETAYRELNRQARAAIQRDSREDEITATPASYTALTSALQARLAQSRAARLSALLRNTQLGDQKPTQLLLRMRSELGEKAQDSALLRTLFLQRLPRAATAALSLLPEDTSLS</sequence>
<dbReference type="Proteomes" id="UP000440578">
    <property type="component" value="Unassembled WGS sequence"/>
</dbReference>